<sequence length="123" mass="12652">YSPEEYLVPPSVDQQVQRTDCSQASQSPEIARDEARTYVEYDNNNNSSSNPDSAGASDNTSNTNAWDIGSPGGANASETGDSPGSWHVGTPGSASASEYDGSPGSLRVGSPDGPGDTGNHDQS</sequence>
<dbReference type="EMBL" id="JAAAJB010002097">
    <property type="protein sequence ID" value="KAG0246800.1"/>
    <property type="molecule type" value="Genomic_DNA"/>
</dbReference>
<feature type="non-terminal residue" evidence="2">
    <location>
        <position position="1"/>
    </location>
</feature>
<evidence type="ECO:0000313" key="3">
    <source>
        <dbReference type="Proteomes" id="UP000807716"/>
    </source>
</evidence>
<reference evidence="2" key="1">
    <citation type="journal article" date="2020" name="Fungal Divers.">
        <title>Resolving the Mortierellaceae phylogeny through synthesis of multi-gene phylogenetics and phylogenomics.</title>
        <authorList>
            <person name="Vandepol N."/>
            <person name="Liber J."/>
            <person name="Desiro A."/>
            <person name="Na H."/>
            <person name="Kennedy M."/>
            <person name="Barry K."/>
            <person name="Grigoriev I.V."/>
            <person name="Miller A.N."/>
            <person name="O'Donnell K."/>
            <person name="Stajich J.E."/>
            <person name="Bonito G."/>
        </authorList>
    </citation>
    <scope>NUCLEOTIDE SEQUENCE</scope>
    <source>
        <strain evidence="2">BC1065</strain>
    </source>
</reference>
<dbReference type="AlphaFoldDB" id="A0A9P6PHD4"/>
<proteinExistence type="predicted"/>
<feature type="compositionally biased region" description="Low complexity" evidence="1">
    <location>
        <begin position="42"/>
        <end position="59"/>
    </location>
</feature>
<feature type="compositionally biased region" description="Basic and acidic residues" evidence="1">
    <location>
        <begin position="30"/>
        <end position="39"/>
    </location>
</feature>
<evidence type="ECO:0000256" key="1">
    <source>
        <dbReference type="SAM" id="MobiDB-lite"/>
    </source>
</evidence>
<feature type="region of interest" description="Disordered" evidence="1">
    <location>
        <begin position="1"/>
        <end position="123"/>
    </location>
</feature>
<gene>
    <name evidence="2" type="ORF">DFQ27_002829</name>
</gene>
<evidence type="ECO:0000313" key="2">
    <source>
        <dbReference type="EMBL" id="KAG0246800.1"/>
    </source>
</evidence>
<comment type="caution">
    <text evidence="2">The sequence shown here is derived from an EMBL/GenBank/DDBJ whole genome shotgun (WGS) entry which is preliminary data.</text>
</comment>
<keyword evidence="3" id="KW-1185">Reference proteome</keyword>
<feature type="compositionally biased region" description="Polar residues" evidence="1">
    <location>
        <begin position="12"/>
        <end position="28"/>
    </location>
</feature>
<accession>A0A9P6PHD4</accession>
<name>A0A9P6PHD4_9FUNG</name>
<organism evidence="2 3">
    <name type="scientific">Actinomortierella ambigua</name>
    <dbReference type="NCBI Taxonomy" id="1343610"/>
    <lineage>
        <taxon>Eukaryota</taxon>
        <taxon>Fungi</taxon>
        <taxon>Fungi incertae sedis</taxon>
        <taxon>Mucoromycota</taxon>
        <taxon>Mortierellomycotina</taxon>
        <taxon>Mortierellomycetes</taxon>
        <taxon>Mortierellales</taxon>
        <taxon>Mortierellaceae</taxon>
        <taxon>Actinomortierella</taxon>
    </lineage>
</organism>
<dbReference type="Proteomes" id="UP000807716">
    <property type="component" value="Unassembled WGS sequence"/>
</dbReference>
<protein>
    <submittedName>
        <fullName evidence="2">Uncharacterized protein</fullName>
    </submittedName>
</protein>
<feature type="non-terminal residue" evidence="2">
    <location>
        <position position="123"/>
    </location>
</feature>